<gene>
    <name evidence="6" type="ORF">US86_C0003G0028</name>
</gene>
<dbReference type="Gene3D" id="3.10.105.10">
    <property type="entry name" value="Dipeptide-binding Protein, Domain 3"/>
    <property type="match status" value="1"/>
</dbReference>
<evidence type="ECO:0000256" key="3">
    <source>
        <dbReference type="ARBA" id="ARBA00022729"/>
    </source>
</evidence>
<dbReference type="CDD" id="cd00995">
    <property type="entry name" value="PBP2_NikA_DppA_OppA_like"/>
    <property type="match status" value="1"/>
</dbReference>
<dbReference type="EMBL" id="LBUP01000003">
    <property type="protein sequence ID" value="KKQ66785.1"/>
    <property type="molecule type" value="Genomic_DNA"/>
</dbReference>
<evidence type="ECO:0000259" key="5">
    <source>
        <dbReference type="Pfam" id="PF00496"/>
    </source>
</evidence>
<comment type="similarity">
    <text evidence="1">Belongs to the bacterial solute-binding protein 5 family.</text>
</comment>
<accession>A0A0G0JUR9</accession>
<feature type="transmembrane region" description="Helical" evidence="4">
    <location>
        <begin position="21"/>
        <end position="39"/>
    </location>
</feature>
<dbReference type="InterPro" id="IPR030678">
    <property type="entry name" value="Peptide/Ni-bd"/>
</dbReference>
<organism evidence="6 7">
    <name type="scientific">Candidatus Daviesbacteria bacterium GW2011_GWA2_38_24</name>
    <dbReference type="NCBI Taxonomy" id="1618422"/>
    <lineage>
        <taxon>Bacteria</taxon>
        <taxon>Candidatus Daviesiibacteriota</taxon>
    </lineage>
</organism>
<keyword evidence="3" id="KW-0732">Signal</keyword>
<sequence>MRKLRFLFFYFILIFARYKKRIVLAVFLILLLGFGIYSLNESFKKETISQGIVGTHTQDDLPGVVTQLLSQGLVKIGKDGQAEPNLVENWQVGNDGKLYTFKLRKDLSWIDGTLVSAKDISISIPDAQVSTPDDQTIEFKLVDSFSPFPTLLSRPVFKKNTNLGLGPYKIADIQKDIIFIKKITLKPIRQNLPEVIIKFYPNEKIAKTALKLGEVNSLLGVGDIDDLITQRPFSSFSQVTYSRIVTIFYNTADPVLSDENFRLALSYSAPSIKNEIEAKTSIPPTSWAFNPYVKDFLDNEEQALKSFKKVQNGKDTPIILTVTTPLKSIGEQVVEAWKKIGINAILRVESGLPQDFQALLISQKIPPDPDQYSLWHKLGQINISKLSSPRIDKDLEDGRKLQDLQQRKQKYADFQKVLHDSSPATFLYYPKYNVVFLKKKEETLKKILDMQLEYF</sequence>
<dbReference type="PANTHER" id="PTHR30290">
    <property type="entry name" value="PERIPLASMIC BINDING COMPONENT OF ABC TRANSPORTER"/>
    <property type="match status" value="1"/>
</dbReference>
<keyword evidence="4" id="KW-0812">Transmembrane</keyword>
<keyword evidence="2" id="KW-0813">Transport</keyword>
<dbReference type="AlphaFoldDB" id="A0A0G0JUR9"/>
<evidence type="ECO:0000313" key="6">
    <source>
        <dbReference type="EMBL" id="KKQ66785.1"/>
    </source>
</evidence>
<dbReference type="GO" id="GO:0015833">
    <property type="term" value="P:peptide transport"/>
    <property type="evidence" value="ECO:0007669"/>
    <property type="project" value="TreeGrafter"/>
</dbReference>
<dbReference type="GO" id="GO:0042597">
    <property type="term" value="C:periplasmic space"/>
    <property type="evidence" value="ECO:0007669"/>
    <property type="project" value="UniProtKB-ARBA"/>
</dbReference>
<dbReference type="GO" id="GO:1904680">
    <property type="term" value="F:peptide transmembrane transporter activity"/>
    <property type="evidence" value="ECO:0007669"/>
    <property type="project" value="TreeGrafter"/>
</dbReference>
<comment type="caution">
    <text evidence="6">The sequence shown here is derived from an EMBL/GenBank/DDBJ whole genome shotgun (WGS) entry which is preliminary data.</text>
</comment>
<reference evidence="6 7" key="1">
    <citation type="journal article" date="2015" name="Nature">
        <title>rRNA introns, odd ribosomes, and small enigmatic genomes across a large radiation of phyla.</title>
        <authorList>
            <person name="Brown C.T."/>
            <person name="Hug L.A."/>
            <person name="Thomas B.C."/>
            <person name="Sharon I."/>
            <person name="Castelle C.J."/>
            <person name="Singh A."/>
            <person name="Wilkins M.J."/>
            <person name="Williams K.H."/>
            <person name="Banfield J.F."/>
        </authorList>
    </citation>
    <scope>NUCLEOTIDE SEQUENCE [LARGE SCALE GENOMIC DNA]</scope>
</reference>
<dbReference type="GO" id="GO:0043190">
    <property type="term" value="C:ATP-binding cassette (ABC) transporter complex"/>
    <property type="evidence" value="ECO:0007669"/>
    <property type="project" value="InterPro"/>
</dbReference>
<dbReference type="InterPro" id="IPR000914">
    <property type="entry name" value="SBP_5_dom"/>
</dbReference>
<name>A0A0G0JUR9_9BACT</name>
<keyword evidence="4" id="KW-1133">Transmembrane helix</keyword>
<proteinExistence type="inferred from homology"/>
<dbReference type="PANTHER" id="PTHR30290:SF9">
    <property type="entry name" value="OLIGOPEPTIDE-BINDING PROTEIN APPA"/>
    <property type="match status" value="1"/>
</dbReference>
<evidence type="ECO:0000313" key="7">
    <source>
        <dbReference type="Proteomes" id="UP000034235"/>
    </source>
</evidence>
<dbReference type="SUPFAM" id="SSF53850">
    <property type="entry name" value="Periplasmic binding protein-like II"/>
    <property type="match status" value="1"/>
</dbReference>
<dbReference type="Proteomes" id="UP000034235">
    <property type="component" value="Unassembled WGS sequence"/>
</dbReference>
<dbReference type="Gene3D" id="3.40.190.10">
    <property type="entry name" value="Periplasmic binding protein-like II"/>
    <property type="match status" value="1"/>
</dbReference>
<dbReference type="PIRSF" id="PIRSF002741">
    <property type="entry name" value="MppA"/>
    <property type="match status" value="1"/>
</dbReference>
<dbReference type="Gene3D" id="3.90.76.10">
    <property type="entry name" value="Dipeptide-binding Protein, Domain 1"/>
    <property type="match status" value="1"/>
</dbReference>
<evidence type="ECO:0000256" key="4">
    <source>
        <dbReference type="SAM" id="Phobius"/>
    </source>
</evidence>
<dbReference type="InterPro" id="IPR039424">
    <property type="entry name" value="SBP_5"/>
</dbReference>
<protein>
    <submittedName>
        <fullName evidence="6">Extracellular solute-binding protein family 5</fullName>
    </submittedName>
</protein>
<evidence type="ECO:0000256" key="1">
    <source>
        <dbReference type="ARBA" id="ARBA00005695"/>
    </source>
</evidence>
<keyword evidence="4" id="KW-0472">Membrane</keyword>
<evidence type="ECO:0000256" key="2">
    <source>
        <dbReference type="ARBA" id="ARBA00022448"/>
    </source>
</evidence>
<feature type="domain" description="Solute-binding protein family 5" evidence="5">
    <location>
        <begin position="126"/>
        <end position="351"/>
    </location>
</feature>
<dbReference type="Pfam" id="PF00496">
    <property type="entry name" value="SBP_bac_5"/>
    <property type="match status" value="1"/>
</dbReference>